<sequence>MNTAQKAGAAGASIAGLFAALSIAAPGLVRDEGWVTVTYDDPAHGAALPTACAGVTGAKYGVKAGKRYSQAECEAMTARAMLDHALAIQHCTPAGLPTKTHAAFIRFT</sequence>
<dbReference type="Proteomes" id="UP001549110">
    <property type="component" value="Unassembled WGS sequence"/>
</dbReference>
<dbReference type="Pfam" id="PF00959">
    <property type="entry name" value="Phage_lysozyme"/>
    <property type="match status" value="1"/>
</dbReference>
<gene>
    <name evidence="5" type="ORF">ABID41_001282</name>
</gene>
<feature type="signal peptide" evidence="4">
    <location>
        <begin position="1"/>
        <end position="24"/>
    </location>
</feature>
<accession>A0ABV2EHD4</accession>
<comment type="similarity">
    <text evidence="3">Belongs to the glycosyl hydrolase 24 family.</text>
</comment>
<dbReference type="InterPro" id="IPR023347">
    <property type="entry name" value="Lysozyme_dom_sf"/>
</dbReference>
<feature type="chain" id="PRO_5045767780" description="Lysozyme" evidence="4">
    <location>
        <begin position="25"/>
        <end position="108"/>
    </location>
</feature>
<evidence type="ECO:0000256" key="3">
    <source>
        <dbReference type="RuleBase" id="RU003788"/>
    </source>
</evidence>
<evidence type="ECO:0000256" key="2">
    <source>
        <dbReference type="ARBA" id="ARBA00022638"/>
    </source>
</evidence>
<dbReference type="RefSeq" id="WP_354297323.1">
    <property type="nucleotide sequence ID" value="NZ_JBEPLU010000001.1"/>
</dbReference>
<evidence type="ECO:0000256" key="4">
    <source>
        <dbReference type="SAM" id="SignalP"/>
    </source>
</evidence>
<keyword evidence="4" id="KW-0732">Signal</keyword>
<evidence type="ECO:0000313" key="6">
    <source>
        <dbReference type="Proteomes" id="UP001549110"/>
    </source>
</evidence>
<comment type="catalytic activity">
    <reaction evidence="3">
        <text>Hydrolysis of (1-&gt;4)-beta-linkages between N-acetylmuramic acid and N-acetyl-D-glucosamine residues in a peptidoglycan and between N-acetyl-D-glucosamine residues in chitodextrins.</text>
        <dbReference type="EC" id="3.2.1.17"/>
    </reaction>
</comment>
<reference evidence="5 6" key="1">
    <citation type="submission" date="2024-06" db="EMBL/GenBank/DDBJ databases">
        <title>Genomic Encyclopedia of Type Strains, Phase IV (KMG-IV): sequencing the most valuable type-strain genomes for metagenomic binning, comparative biology and taxonomic classification.</title>
        <authorList>
            <person name="Goeker M."/>
        </authorList>
    </citation>
    <scope>NUCLEOTIDE SEQUENCE [LARGE SCALE GENOMIC DNA]</scope>
    <source>
        <strain evidence="5 6">DSM 17809</strain>
    </source>
</reference>
<dbReference type="Gene3D" id="1.10.530.40">
    <property type="match status" value="1"/>
</dbReference>
<keyword evidence="3" id="KW-0326">Glycosidase</keyword>
<proteinExistence type="inferred from homology"/>
<keyword evidence="1 3" id="KW-0929">Antimicrobial</keyword>
<evidence type="ECO:0000256" key="1">
    <source>
        <dbReference type="ARBA" id="ARBA00022529"/>
    </source>
</evidence>
<keyword evidence="3" id="KW-0378">Hydrolase</keyword>
<dbReference type="SUPFAM" id="SSF53955">
    <property type="entry name" value="Lysozyme-like"/>
    <property type="match status" value="1"/>
</dbReference>
<keyword evidence="6" id="KW-1185">Reference proteome</keyword>
<dbReference type="EC" id="3.2.1.17" evidence="3"/>
<comment type="caution">
    <text evidence="5">The sequence shown here is derived from an EMBL/GenBank/DDBJ whole genome shotgun (WGS) entry which is preliminary data.</text>
</comment>
<evidence type="ECO:0000313" key="5">
    <source>
        <dbReference type="EMBL" id="MET3526187.1"/>
    </source>
</evidence>
<name>A0ABV2EHD4_9CAUL</name>
<organism evidence="5 6">
    <name type="scientific">Phenylobacterium koreense</name>
    <dbReference type="NCBI Taxonomy" id="266125"/>
    <lineage>
        <taxon>Bacteria</taxon>
        <taxon>Pseudomonadati</taxon>
        <taxon>Pseudomonadota</taxon>
        <taxon>Alphaproteobacteria</taxon>
        <taxon>Caulobacterales</taxon>
        <taxon>Caulobacteraceae</taxon>
        <taxon>Phenylobacterium</taxon>
    </lineage>
</organism>
<dbReference type="InterPro" id="IPR002196">
    <property type="entry name" value="Glyco_hydro_24"/>
</dbReference>
<dbReference type="InterPro" id="IPR023346">
    <property type="entry name" value="Lysozyme-like_dom_sf"/>
</dbReference>
<keyword evidence="2 3" id="KW-0081">Bacteriolytic enzyme</keyword>
<protein>
    <recommendedName>
        <fullName evidence="3">Lysozyme</fullName>
        <ecNumber evidence="3">3.2.1.17</ecNumber>
    </recommendedName>
</protein>
<dbReference type="EMBL" id="JBEPLU010000001">
    <property type="protein sequence ID" value="MET3526187.1"/>
    <property type="molecule type" value="Genomic_DNA"/>
</dbReference>